<dbReference type="Proteomes" id="UP000309561">
    <property type="component" value="Unassembled WGS sequence"/>
</dbReference>
<dbReference type="InterPro" id="IPR045503">
    <property type="entry name" value="DUF6488"/>
</dbReference>
<dbReference type="Pfam" id="PF20098">
    <property type="entry name" value="DUF6488"/>
    <property type="match status" value="1"/>
</dbReference>
<name>A0A4U2Z2R3_9BACT</name>
<evidence type="ECO:0000256" key="2">
    <source>
        <dbReference type="SAM" id="SignalP"/>
    </source>
</evidence>
<dbReference type="EMBL" id="SZPX01000008">
    <property type="protein sequence ID" value="TKI68378.1"/>
    <property type="molecule type" value="Genomic_DNA"/>
</dbReference>
<keyword evidence="2" id="KW-0732">Signal</keyword>
<proteinExistence type="predicted"/>
<accession>A0A4U2Z2R3</accession>
<evidence type="ECO:0008006" key="5">
    <source>
        <dbReference type="Google" id="ProtNLM"/>
    </source>
</evidence>
<protein>
    <recommendedName>
        <fullName evidence="5">PepSY domain-containing protein</fullName>
    </recommendedName>
</protein>
<evidence type="ECO:0000313" key="4">
    <source>
        <dbReference type="Proteomes" id="UP000309561"/>
    </source>
</evidence>
<sequence length="120" mass="13181">MKNLLKSLALLAAISATTLFAGSGHSHDAEHGHSHASVKVSEEKVKQIAKRELQGLIKRSKIDKSWSSIEAQSTEKKSFGGKMEWVAVFINESVKDVKKQKLYVFVSEYGEVTGANYSGK</sequence>
<dbReference type="OrthoDB" id="5616427at2"/>
<dbReference type="RefSeq" id="WP_137014945.1">
    <property type="nucleotide sequence ID" value="NZ_SZPX01000008.1"/>
</dbReference>
<comment type="caution">
    <text evidence="3">The sequence shown here is derived from an EMBL/GenBank/DDBJ whole genome shotgun (WGS) entry which is preliminary data.</text>
</comment>
<feature type="region of interest" description="Disordered" evidence="1">
    <location>
        <begin position="23"/>
        <end position="43"/>
    </location>
</feature>
<feature type="chain" id="PRO_5020634954" description="PepSY domain-containing protein" evidence="2">
    <location>
        <begin position="22"/>
        <end position="120"/>
    </location>
</feature>
<gene>
    <name evidence="3" type="ORF">FCU45_10220</name>
</gene>
<evidence type="ECO:0000256" key="1">
    <source>
        <dbReference type="SAM" id="MobiDB-lite"/>
    </source>
</evidence>
<organism evidence="3 4">
    <name type="scientific">Sulfurimonas crateris</name>
    <dbReference type="NCBI Taxonomy" id="2574727"/>
    <lineage>
        <taxon>Bacteria</taxon>
        <taxon>Pseudomonadati</taxon>
        <taxon>Campylobacterota</taxon>
        <taxon>Epsilonproteobacteria</taxon>
        <taxon>Campylobacterales</taxon>
        <taxon>Sulfurimonadaceae</taxon>
        <taxon>Sulfurimonas</taxon>
    </lineage>
</organism>
<keyword evidence="4" id="KW-1185">Reference proteome</keyword>
<evidence type="ECO:0000313" key="3">
    <source>
        <dbReference type="EMBL" id="TKI68378.1"/>
    </source>
</evidence>
<feature type="signal peptide" evidence="2">
    <location>
        <begin position="1"/>
        <end position="21"/>
    </location>
</feature>
<reference evidence="3 4" key="1">
    <citation type="submission" date="2019-04" db="EMBL/GenBank/DDBJ databases">
        <title>Sulfurimonas crateris sp. nov. a facultative anaerobic sulfur-oxidizing chemolithautotrophic bacterium isolated from a terrestrial mud vulcano.</title>
        <authorList>
            <person name="Ratnikova N.M."/>
            <person name="Slobodkin A.I."/>
            <person name="Merkel A.Y."/>
            <person name="Novikov A."/>
            <person name="Bonch-Osmolovskaya E.A."/>
            <person name="Slobodkina G.B."/>
        </authorList>
    </citation>
    <scope>NUCLEOTIDE SEQUENCE [LARGE SCALE GENOMIC DNA]</scope>
    <source>
        <strain evidence="3 4">SN118</strain>
    </source>
</reference>
<dbReference type="AlphaFoldDB" id="A0A4U2Z2R3"/>